<reference evidence="1 2" key="1">
    <citation type="submission" date="2024-04" db="EMBL/GenBank/DDBJ databases">
        <authorList>
            <person name="Waldvogel A.-M."/>
            <person name="Schoenle A."/>
        </authorList>
    </citation>
    <scope>NUCLEOTIDE SEQUENCE [LARGE SCALE GENOMIC DNA]</scope>
</reference>
<evidence type="ECO:0000313" key="2">
    <source>
        <dbReference type="Proteomes" id="UP001497482"/>
    </source>
</evidence>
<evidence type="ECO:0000313" key="1">
    <source>
        <dbReference type="EMBL" id="CAL1613070.1"/>
    </source>
</evidence>
<dbReference type="AlphaFoldDB" id="A0AAV2MIV0"/>
<protein>
    <submittedName>
        <fullName evidence="1">Uncharacterized protein</fullName>
    </submittedName>
</protein>
<keyword evidence="2" id="KW-1185">Reference proteome</keyword>
<name>A0AAV2MIV0_KNICA</name>
<dbReference type="EMBL" id="OZ035830">
    <property type="protein sequence ID" value="CAL1613070.1"/>
    <property type="molecule type" value="Genomic_DNA"/>
</dbReference>
<gene>
    <name evidence="1" type="ORF">KC01_LOCUS39336</name>
</gene>
<sequence>MKSAPSACSGAARQSSPLCCADGGFTVTAARYREQVSTAAGCGGLRGALGGGGSDVLSSSCSGPGSVTAPPWGCVGMAAPAPGLQSRCTRGHYRRTVCTTGGSGTAPGSGWVPVGGELRLGHARLRSVRLPSETRVKETTMIKVL</sequence>
<accession>A0AAV2MIV0</accession>
<proteinExistence type="predicted"/>
<organism evidence="1 2">
    <name type="scientific">Knipowitschia caucasica</name>
    <name type="common">Caucasian dwarf goby</name>
    <name type="synonym">Pomatoschistus caucasicus</name>
    <dbReference type="NCBI Taxonomy" id="637954"/>
    <lineage>
        <taxon>Eukaryota</taxon>
        <taxon>Metazoa</taxon>
        <taxon>Chordata</taxon>
        <taxon>Craniata</taxon>
        <taxon>Vertebrata</taxon>
        <taxon>Euteleostomi</taxon>
        <taxon>Actinopterygii</taxon>
        <taxon>Neopterygii</taxon>
        <taxon>Teleostei</taxon>
        <taxon>Neoteleostei</taxon>
        <taxon>Acanthomorphata</taxon>
        <taxon>Gobiaria</taxon>
        <taxon>Gobiiformes</taxon>
        <taxon>Gobioidei</taxon>
        <taxon>Gobiidae</taxon>
        <taxon>Gobiinae</taxon>
        <taxon>Knipowitschia</taxon>
    </lineage>
</organism>
<dbReference type="Proteomes" id="UP001497482">
    <property type="component" value="Chromosome 8"/>
</dbReference>